<organism evidence="1 2">
    <name type="scientific">Dorea longicatena DSM 13814</name>
    <dbReference type="NCBI Taxonomy" id="411462"/>
    <lineage>
        <taxon>Bacteria</taxon>
        <taxon>Bacillati</taxon>
        <taxon>Bacillota</taxon>
        <taxon>Clostridia</taxon>
        <taxon>Lachnospirales</taxon>
        <taxon>Lachnospiraceae</taxon>
        <taxon>Dorea</taxon>
    </lineage>
</organism>
<dbReference type="EMBL" id="AAXB02000018">
    <property type="protein sequence ID" value="EDM62005.1"/>
    <property type="molecule type" value="Genomic_DNA"/>
</dbReference>
<dbReference type="HOGENOM" id="CLU_3355862_0_0_9"/>
<evidence type="ECO:0000313" key="2">
    <source>
        <dbReference type="Proteomes" id="UP000004016"/>
    </source>
</evidence>
<protein>
    <submittedName>
        <fullName evidence="1">Uncharacterized protein</fullName>
    </submittedName>
</protein>
<dbReference type="AlphaFoldDB" id="A6BJS0"/>
<sequence length="36" mass="3953">MSSVTEDRINCNVRSSKSAKFSDVFVRVFIAVSADS</sequence>
<evidence type="ECO:0000313" key="1">
    <source>
        <dbReference type="EMBL" id="EDM62005.1"/>
    </source>
</evidence>
<comment type="caution">
    <text evidence="1">The sequence shown here is derived from an EMBL/GenBank/DDBJ whole genome shotgun (WGS) entry which is preliminary data.</text>
</comment>
<accession>A6BJS0</accession>
<name>A6BJS0_9FIRM</name>
<dbReference type="Proteomes" id="UP000004016">
    <property type="component" value="Unassembled WGS sequence"/>
</dbReference>
<reference evidence="1 2" key="1">
    <citation type="submission" date="2007-03" db="EMBL/GenBank/DDBJ databases">
        <authorList>
            <person name="Fulton L."/>
            <person name="Clifton S."/>
            <person name="Fulton B."/>
            <person name="Xu J."/>
            <person name="Minx P."/>
            <person name="Pepin K.H."/>
            <person name="Johnson M."/>
            <person name="Thiruvilangam P."/>
            <person name="Bhonagiri V."/>
            <person name="Nash W.E."/>
            <person name="Mardis E.R."/>
            <person name="Wilson R.K."/>
        </authorList>
    </citation>
    <scope>NUCLEOTIDE SEQUENCE [LARGE SCALE GENOMIC DNA]</scope>
    <source>
        <strain evidence="1 2">DSM 13814</strain>
    </source>
</reference>
<proteinExistence type="predicted"/>
<gene>
    <name evidence="1" type="ORF">DORLON_02565</name>
</gene>
<reference evidence="1 2" key="2">
    <citation type="submission" date="2007-04" db="EMBL/GenBank/DDBJ databases">
        <title>Draft genome sequence of Dorea longicatena (DSM 13814).</title>
        <authorList>
            <person name="Sudarsanam P."/>
            <person name="Ley R."/>
            <person name="Guruge J."/>
            <person name="Turnbaugh P.J."/>
            <person name="Mahowald M."/>
            <person name="Liep D."/>
            <person name="Gordon J."/>
        </authorList>
    </citation>
    <scope>NUCLEOTIDE SEQUENCE [LARGE SCALE GENOMIC DNA]</scope>
    <source>
        <strain evidence="1 2">DSM 13814</strain>
    </source>
</reference>